<dbReference type="PROSITE" id="PS50003">
    <property type="entry name" value="PH_DOMAIN"/>
    <property type="match status" value="1"/>
</dbReference>
<name>A0A6A5V3K0_9PLEO</name>
<dbReference type="InterPro" id="IPR024774">
    <property type="entry name" value="PH_dom-Mcp5-type"/>
</dbReference>
<evidence type="ECO:0000256" key="1">
    <source>
        <dbReference type="SAM" id="MobiDB-lite"/>
    </source>
</evidence>
<feature type="region of interest" description="Disordered" evidence="1">
    <location>
        <begin position="766"/>
        <end position="839"/>
    </location>
</feature>
<feature type="region of interest" description="Disordered" evidence="1">
    <location>
        <begin position="994"/>
        <end position="1072"/>
    </location>
</feature>
<dbReference type="InterPro" id="IPR053005">
    <property type="entry name" value="Nuclear_Pos-Cytoskel_Interact"/>
</dbReference>
<evidence type="ECO:0000313" key="4">
    <source>
        <dbReference type="Proteomes" id="UP000800036"/>
    </source>
</evidence>
<dbReference type="GO" id="GO:0005543">
    <property type="term" value="F:phospholipid binding"/>
    <property type="evidence" value="ECO:0007669"/>
    <property type="project" value="InterPro"/>
</dbReference>
<keyword evidence="4" id="KW-1185">Reference proteome</keyword>
<feature type="compositionally biased region" description="Polar residues" evidence="1">
    <location>
        <begin position="39"/>
        <end position="50"/>
    </location>
</feature>
<dbReference type="EMBL" id="ML976698">
    <property type="protein sequence ID" value="KAF1970839.1"/>
    <property type="molecule type" value="Genomic_DNA"/>
</dbReference>
<gene>
    <name evidence="3" type="ORF">BU23DRAFT_203750</name>
</gene>
<dbReference type="Gene3D" id="1.10.287.1490">
    <property type="match status" value="1"/>
</dbReference>
<feature type="compositionally biased region" description="Polar residues" evidence="1">
    <location>
        <begin position="1"/>
        <end position="12"/>
    </location>
</feature>
<dbReference type="GO" id="GO:0000226">
    <property type="term" value="P:microtubule cytoskeleton organization"/>
    <property type="evidence" value="ECO:0007669"/>
    <property type="project" value="TreeGrafter"/>
</dbReference>
<dbReference type="SUPFAM" id="SSF50729">
    <property type="entry name" value="PH domain-like"/>
    <property type="match status" value="1"/>
</dbReference>
<evidence type="ECO:0000313" key="3">
    <source>
        <dbReference type="EMBL" id="KAF1970839.1"/>
    </source>
</evidence>
<feature type="compositionally biased region" description="Polar residues" evidence="1">
    <location>
        <begin position="583"/>
        <end position="598"/>
    </location>
</feature>
<feature type="region of interest" description="Disordered" evidence="1">
    <location>
        <begin position="1"/>
        <end position="102"/>
    </location>
</feature>
<feature type="region of interest" description="Disordered" evidence="1">
    <location>
        <begin position="708"/>
        <end position="752"/>
    </location>
</feature>
<dbReference type="GO" id="GO:0005938">
    <property type="term" value="C:cell cortex"/>
    <property type="evidence" value="ECO:0007669"/>
    <property type="project" value="InterPro"/>
</dbReference>
<dbReference type="InterPro" id="IPR001849">
    <property type="entry name" value="PH_domain"/>
</dbReference>
<feature type="region of interest" description="Disordered" evidence="1">
    <location>
        <begin position="1141"/>
        <end position="1193"/>
    </location>
</feature>
<feature type="domain" description="PH" evidence="2">
    <location>
        <begin position="880"/>
        <end position="991"/>
    </location>
</feature>
<feature type="compositionally biased region" description="Low complexity" evidence="1">
    <location>
        <begin position="626"/>
        <end position="639"/>
    </location>
</feature>
<dbReference type="AlphaFoldDB" id="A0A6A5V3K0"/>
<protein>
    <recommendedName>
        <fullName evidence="2">PH domain-containing protein</fullName>
    </recommendedName>
</protein>
<feature type="compositionally biased region" description="Low complexity" evidence="1">
    <location>
        <begin position="735"/>
        <end position="744"/>
    </location>
</feature>
<reference evidence="3" key="1">
    <citation type="journal article" date="2020" name="Stud. Mycol.">
        <title>101 Dothideomycetes genomes: a test case for predicting lifestyles and emergence of pathogens.</title>
        <authorList>
            <person name="Haridas S."/>
            <person name="Albert R."/>
            <person name="Binder M."/>
            <person name="Bloem J."/>
            <person name="Labutti K."/>
            <person name="Salamov A."/>
            <person name="Andreopoulos B."/>
            <person name="Baker S."/>
            <person name="Barry K."/>
            <person name="Bills G."/>
            <person name="Bluhm B."/>
            <person name="Cannon C."/>
            <person name="Castanera R."/>
            <person name="Culley D."/>
            <person name="Daum C."/>
            <person name="Ezra D."/>
            <person name="Gonzalez J."/>
            <person name="Henrissat B."/>
            <person name="Kuo A."/>
            <person name="Liang C."/>
            <person name="Lipzen A."/>
            <person name="Lutzoni F."/>
            <person name="Magnuson J."/>
            <person name="Mondo S."/>
            <person name="Nolan M."/>
            <person name="Ohm R."/>
            <person name="Pangilinan J."/>
            <person name="Park H.-J."/>
            <person name="Ramirez L."/>
            <person name="Alfaro M."/>
            <person name="Sun H."/>
            <person name="Tritt A."/>
            <person name="Yoshinaga Y."/>
            <person name="Zwiers L.-H."/>
            <person name="Turgeon B."/>
            <person name="Goodwin S."/>
            <person name="Spatafora J."/>
            <person name="Crous P."/>
            <person name="Grigoriev I."/>
        </authorList>
    </citation>
    <scope>NUCLEOTIDE SEQUENCE</scope>
    <source>
        <strain evidence="3">CBS 107.79</strain>
    </source>
</reference>
<dbReference type="Proteomes" id="UP000800036">
    <property type="component" value="Unassembled WGS sequence"/>
</dbReference>
<feature type="compositionally biased region" description="Basic and acidic residues" evidence="1">
    <location>
        <begin position="1170"/>
        <end position="1187"/>
    </location>
</feature>
<evidence type="ECO:0000259" key="2">
    <source>
        <dbReference type="PROSITE" id="PS50003"/>
    </source>
</evidence>
<feature type="compositionally biased region" description="Basic and acidic residues" evidence="1">
    <location>
        <begin position="348"/>
        <end position="362"/>
    </location>
</feature>
<dbReference type="GO" id="GO:0032065">
    <property type="term" value="P:maintenance of protein location in cell cortex"/>
    <property type="evidence" value="ECO:0007669"/>
    <property type="project" value="InterPro"/>
</dbReference>
<feature type="compositionally biased region" description="Polar residues" evidence="1">
    <location>
        <begin position="451"/>
        <end position="495"/>
    </location>
</feature>
<accession>A0A6A5V3K0</accession>
<feature type="compositionally biased region" description="Polar residues" evidence="1">
    <location>
        <begin position="826"/>
        <end position="839"/>
    </location>
</feature>
<feature type="compositionally biased region" description="Polar residues" evidence="1">
    <location>
        <begin position="414"/>
        <end position="423"/>
    </location>
</feature>
<dbReference type="PANTHER" id="PTHR28190">
    <property type="entry name" value="NUCLEAR MIGRATION PROTEIN NUM1"/>
    <property type="match status" value="1"/>
</dbReference>
<feature type="compositionally biased region" description="Polar residues" evidence="1">
    <location>
        <begin position="1002"/>
        <end position="1059"/>
    </location>
</feature>
<dbReference type="GO" id="GO:0005739">
    <property type="term" value="C:mitochondrion"/>
    <property type="evidence" value="ECO:0007669"/>
    <property type="project" value="TreeGrafter"/>
</dbReference>
<sequence>MSRLATQGTEPQSVPRASFGMSTHVTLGTIPQPAPLPSLTMSSVATQGTTPRMAPLPPLGISTMVAQGTEPRDTPSVPLRISSLSEQNTAPRHAPPSPMFLSTVSVQDTSPQSAPPPSFYMSNVSSQGTVPESLAPPALNMSSFATQGTEPVSPVVARAVPPVLGVSSIARQATEPIESRSSSGSYAVSSFASSFSSQATELVEGHRTESRLDTLAQQTKRIEEAEATIITQEKRIVELEGDVKDKTSRIEQLEDTLREQEERVRELRALEGDVKDKTGRIEQLEGALREHEELVRELHTLEGDVKDKSGRIEQLEDALKEQEERVQELRALEVDVKDKTGRIAQLEDALREQEERVRETRAVEPPPQPPLSMSSLSSQTSIPGEVPQLPALSMSGLSSQGTVPVEPPRPAHSELSTVASQATEPLEVPRPAPSQLARVLHQATEPIASTPLPSKFSSVVQQGTTPAAPTPWPSQLSLVSHQSTEPSSSPAPTLSRHWSQATEPVQLPQPTLPQLSIVSHQVTVPQEPERRPWNVGSIAAQHTEPIGSRSFSQAQYDFSGVTMLQNRQPESPTLPDFLPTPSRPSTATRLSPPATSFSAIVAQETEPEVPSRPQTAHRTTPVPIFTSSSGAQTAATQSQRPSSNDERVSLGEVSSNVQRERNVEDGYPFPNQFKGPTSDEGTQTMVSAEQIDRLLLARSQRNSGTIAAAGVDKTMSPPASPGKHGPNDVGRTPRRPGSSSSMRSRGADAPPLPVDHKEVIAAAALKSPPPILTPTTPGAPGAMGPPVMPASAYKNRPQTPSIKTKAVAATSPRTGGTTPRPRHPSQTRSGATSPITHRSSMSSFSSEIDHRFNIPGGMSFSQTGLDPNSTDPRMIQAITQTMCGEFLWKYTRKAGRESMSETRHRRFFWVHPYTRTLYWSEHDPQAAGRAQMKAKSVAIRSVHEVSDDNPLPPGLHIKSLVVVSPGRTIKFTATTSQRHETWFNALLYLLKRTDDGEEGQPSDPNEIQSEFNGGYRSSSRQTGRSRASYATYNTQRTSSPYHGQVPTLKQPTTPTSRPVSTEPGHNTVGGRFSSMLRSGSAMRGSFSSRFSRGSVPDTAAYEEPTSSAADLSRELVEVNERDADRLVDVRACCDGKHHVGHLHGHSLKGRHSSFTSRPSIIGSMSSRSHSRADSRNEQIRHQTELEAQHSSAG</sequence>
<dbReference type="OrthoDB" id="2149224at2759"/>
<feature type="region of interest" description="Disordered" evidence="1">
    <location>
        <begin position="448"/>
        <end position="495"/>
    </location>
</feature>
<feature type="region of interest" description="Disordered" evidence="1">
    <location>
        <begin position="347"/>
        <end position="430"/>
    </location>
</feature>
<feature type="compositionally biased region" description="Low complexity" evidence="1">
    <location>
        <begin position="773"/>
        <end position="785"/>
    </location>
</feature>
<dbReference type="CDD" id="cd13365">
    <property type="entry name" value="PH_PLC_plant-like"/>
    <property type="match status" value="1"/>
</dbReference>
<dbReference type="GO" id="GO:0015631">
    <property type="term" value="F:tubulin binding"/>
    <property type="evidence" value="ECO:0007669"/>
    <property type="project" value="TreeGrafter"/>
</dbReference>
<dbReference type="PANTHER" id="PTHR28190:SF1">
    <property type="entry name" value="NUCLEAR MIGRATION PROTEIN NUM1"/>
    <property type="match status" value="1"/>
</dbReference>
<feature type="compositionally biased region" description="Basic residues" evidence="1">
    <location>
        <begin position="1141"/>
        <end position="1151"/>
    </location>
</feature>
<proteinExistence type="predicted"/>
<feature type="compositionally biased region" description="Low complexity" evidence="1">
    <location>
        <begin position="1156"/>
        <end position="1167"/>
    </location>
</feature>
<dbReference type="SMART" id="SM00233">
    <property type="entry name" value="PH"/>
    <property type="match status" value="1"/>
</dbReference>
<feature type="region of interest" description="Disordered" evidence="1">
    <location>
        <begin position="567"/>
        <end position="682"/>
    </location>
</feature>
<dbReference type="Pfam" id="PF12814">
    <property type="entry name" value="Mcp5_PH"/>
    <property type="match status" value="1"/>
</dbReference>
<feature type="region of interest" description="Disordered" evidence="1">
    <location>
        <begin position="1087"/>
        <end position="1106"/>
    </location>
</feature>
<feature type="compositionally biased region" description="Low complexity" evidence="1">
    <location>
        <begin position="371"/>
        <end position="383"/>
    </location>
</feature>
<organism evidence="3 4">
    <name type="scientific">Bimuria novae-zelandiae CBS 107.79</name>
    <dbReference type="NCBI Taxonomy" id="1447943"/>
    <lineage>
        <taxon>Eukaryota</taxon>
        <taxon>Fungi</taxon>
        <taxon>Dikarya</taxon>
        <taxon>Ascomycota</taxon>
        <taxon>Pezizomycotina</taxon>
        <taxon>Dothideomycetes</taxon>
        <taxon>Pleosporomycetidae</taxon>
        <taxon>Pleosporales</taxon>
        <taxon>Massarineae</taxon>
        <taxon>Didymosphaeriaceae</taxon>
        <taxon>Bimuria</taxon>
    </lineage>
</organism>